<comment type="catalytic activity">
    <reaction evidence="7">
        <text>a peptidoglycan chain = a peptidoglycan chain with N-acetyl-1,6-anhydromuramyl-[peptide] at the reducing end + a peptidoglycan chain with N-acetylglucosamine at the non-reducing end.</text>
        <dbReference type="EC" id="4.2.2.29"/>
    </reaction>
</comment>
<feature type="region of interest" description="Disordered" evidence="8">
    <location>
        <begin position="1"/>
        <end position="67"/>
    </location>
</feature>
<evidence type="ECO:0000313" key="9">
    <source>
        <dbReference type="EMBL" id="GAA3771844.1"/>
    </source>
</evidence>
<reference evidence="10" key="1">
    <citation type="journal article" date="2019" name="Int. J. Syst. Evol. Microbiol.">
        <title>The Global Catalogue of Microorganisms (GCM) 10K type strain sequencing project: providing services to taxonomists for standard genome sequencing and annotation.</title>
        <authorList>
            <consortium name="The Broad Institute Genomics Platform"/>
            <consortium name="The Broad Institute Genome Sequencing Center for Infectious Disease"/>
            <person name="Wu L."/>
            <person name="Ma J."/>
        </authorList>
    </citation>
    <scope>NUCLEOTIDE SEQUENCE [LARGE SCALE GENOMIC DNA]</scope>
    <source>
        <strain evidence="10">JCM 16950</strain>
    </source>
</reference>
<dbReference type="PANTHER" id="PTHR30518:SF2">
    <property type="entry name" value="ENDOLYTIC MUREIN TRANSGLYCOSYLASE"/>
    <property type="match status" value="1"/>
</dbReference>
<evidence type="ECO:0000256" key="8">
    <source>
        <dbReference type="SAM" id="MobiDB-lite"/>
    </source>
</evidence>
<proteinExistence type="inferred from homology"/>
<gene>
    <name evidence="7 9" type="primary">mltG</name>
    <name evidence="9" type="ORF">GCM10022240_24920</name>
</gene>
<evidence type="ECO:0000256" key="4">
    <source>
        <dbReference type="ARBA" id="ARBA00023136"/>
    </source>
</evidence>
<keyword evidence="2 7" id="KW-0812">Transmembrane</keyword>
<accession>A0ABP7GPZ1</accession>
<comment type="subcellular location">
    <subcellularLocation>
        <location evidence="7">Cell membrane</location>
        <topology evidence="7">Single-pass membrane protein</topology>
    </subcellularLocation>
</comment>
<keyword evidence="1 7" id="KW-1003">Cell membrane</keyword>
<evidence type="ECO:0000256" key="5">
    <source>
        <dbReference type="ARBA" id="ARBA00023239"/>
    </source>
</evidence>
<keyword evidence="6 7" id="KW-0961">Cell wall biogenesis/degradation</keyword>
<name>A0ABP7GPZ1_9MICO</name>
<keyword evidence="4 7" id="KW-0472">Membrane</keyword>
<dbReference type="NCBIfam" id="TIGR00247">
    <property type="entry name" value="endolytic transglycosylase MltG"/>
    <property type="match status" value="1"/>
</dbReference>
<dbReference type="Proteomes" id="UP001500540">
    <property type="component" value="Unassembled WGS sequence"/>
</dbReference>
<evidence type="ECO:0000256" key="6">
    <source>
        <dbReference type="ARBA" id="ARBA00023316"/>
    </source>
</evidence>
<feature type="transmembrane region" description="Helical" evidence="7">
    <location>
        <begin position="98"/>
        <end position="119"/>
    </location>
</feature>
<dbReference type="PANTHER" id="PTHR30518">
    <property type="entry name" value="ENDOLYTIC MUREIN TRANSGLYCOSYLASE"/>
    <property type="match status" value="1"/>
</dbReference>
<sequence length="451" mass="48021">MPDARPPGEDPFADLYGKLPDPRRRDEPVAEDGGDLAPAPTSRRAAREAAAAHAAAAPAPAPAQPASFEDLFTGTASSDAIGAVPPRKTKKQKHRGRWVALGIVVVVLAGIAGGGWYVWSTYEPQIRAFMGWQEPQDYEAGLAHGQALVTIADGDTGSSVSKALAAAGVTKTSGVFYNMLVASGQNPTFYPGVYKLQKEMTAAAALAALLDPASKLENTALVREGLTEDKILPILADALKMPLADFQAAVKDPAAYGVKAKTLEGWLFPATYTFKPSVTAKQVIQTLVDRTVTSLDAAGVPEADRERILTIASIIQREARVEGDFYKVSRVIENRLQPNNQETFGKLQMDSTAQYGYHENHNGTASSSAAALADDNPWNTYVHAGLPIGPIASPGDVAIDAAMRPAPGPWMYFVTVNLDTGETVFSATYAEQQKAIVQMQTWCKAHPDSGC</sequence>
<feature type="site" description="Important for catalytic activity" evidence="7">
    <location>
        <position position="318"/>
    </location>
</feature>
<keyword evidence="5 7" id="KW-0456">Lyase</keyword>
<organism evidence="9 10">
    <name type="scientific">Microbacterium kribbense</name>
    <dbReference type="NCBI Taxonomy" id="433645"/>
    <lineage>
        <taxon>Bacteria</taxon>
        <taxon>Bacillati</taxon>
        <taxon>Actinomycetota</taxon>
        <taxon>Actinomycetes</taxon>
        <taxon>Micrococcales</taxon>
        <taxon>Microbacteriaceae</taxon>
        <taxon>Microbacterium</taxon>
    </lineage>
</organism>
<protein>
    <recommendedName>
        <fullName evidence="7">Endolytic murein transglycosylase</fullName>
        <ecNumber evidence="7">4.2.2.29</ecNumber>
    </recommendedName>
    <alternativeName>
        <fullName evidence="7">Peptidoglycan lytic transglycosylase</fullName>
    </alternativeName>
    <alternativeName>
        <fullName evidence="7">Peptidoglycan polymerization terminase</fullName>
    </alternativeName>
</protein>
<evidence type="ECO:0000256" key="1">
    <source>
        <dbReference type="ARBA" id="ARBA00022475"/>
    </source>
</evidence>
<dbReference type="Pfam" id="PF02618">
    <property type="entry name" value="YceG"/>
    <property type="match status" value="1"/>
</dbReference>
<comment type="similarity">
    <text evidence="7">Belongs to the transglycosylase MltG family.</text>
</comment>
<dbReference type="EC" id="4.2.2.29" evidence="7"/>
<dbReference type="EMBL" id="BAABAF010000008">
    <property type="protein sequence ID" value="GAA3771844.1"/>
    <property type="molecule type" value="Genomic_DNA"/>
</dbReference>
<feature type="compositionally biased region" description="Low complexity" evidence="8">
    <location>
        <begin position="37"/>
        <end position="58"/>
    </location>
</feature>
<dbReference type="InterPro" id="IPR003770">
    <property type="entry name" value="MLTG-like"/>
</dbReference>
<comment type="caution">
    <text evidence="9">The sequence shown here is derived from an EMBL/GenBank/DDBJ whole genome shotgun (WGS) entry which is preliminary data.</text>
</comment>
<keyword evidence="10" id="KW-1185">Reference proteome</keyword>
<evidence type="ECO:0000256" key="3">
    <source>
        <dbReference type="ARBA" id="ARBA00022989"/>
    </source>
</evidence>
<comment type="function">
    <text evidence="7">Functions as a peptidoglycan terminase that cleaves nascent peptidoglycan strands endolytically to terminate their elongation.</text>
</comment>
<evidence type="ECO:0000256" key="2">
    <source>
        <dbReference type="ARBA" id="ARBA00022692"/>
    </source>
</evidence>
<evidence type="ECO:0000313" key="10">
    <source>
        <dbReference type="Proteomes" id="UP001500540"/>
    </source>
</evidence>
<keyword evidence="3 7" id="KW-1133">Transmembrane helix</keyword>
<evidence type="ECO:0000256" key="7">
    <source>
        <dbReference type="HAMAP-Rule" id="MF_02065"/>
    </source>
</evidence>
<dbReference type="HAMAP" id="MF_02065">
    <property type="entry name" value="MltG"/>
    <property type="match status" value="1"/>
</dbReference>
<dbReference type="RefSeq" id="WP_344784086.1">
    <property type="nucleotide sequence ID" value="NZ_BAABAF010000008.1"/>
</dbReference>
<dbReference type="Gene3D" id="3.30.1490.480">
    <property type="entry name" value="Endolytic murein transglycosylase"/>
    <property type="match status" value="1"/>
</dbReference>